<evidence type="ECO:0000313" key="3">
    <source>
        <dbReference type="Proteomes" id="UP000282323"/>
    </source>
</evidence>
<proteinExistence type="predicted"/>
<protein>
    <submittedName>
        <fullName evidence="2">Uncharacterized protein</fullName>
    </submittedName>
</protein>
<name>A0A3N6M1R0_NATCH</name>
<feature type="region of interest" description="Disordered" evidence="1">
    <location>
        <begin position="24"/>
        <end position="80"/>
    </location>
</feature>
<dbReference type="EMBL" id="REGA01000002">
    <property type="protein sequence ID" value="RQG97263.1"/>
    <property type="molecule type" value="Genomic_DNA"/>
</dbReference>
<comment type="caution">
    <text evidence="2">The sequence shown here is derived from an EMBL/GenBank/DDBJ whole genome shotgun (WGS) entry which is preliminary data.</text>
</comment>
<keyword evidence="3" id="KW-1185">Reference proteome</keyword>
<sequence>MKPVRSIVVTTESTAGPRREALFRASTHGSDLPSSTRSIHPFRLERPVRGAYSRHPGRSLRSLDEDVGGNVRRLPPLSAV</sequence>
<gene>
    <name evidence="2" type="ORF">EA473_04130</name>
</gene>
<evidence type="ECO:0000256" key="1">
    <source>
        <dbReference type="SAM" id="MobiDB-lite"/>
    </source>
</evidence>
<feature type="compositionally biased region" description="Polar residues" evidence="1">
    <location>
        <begin position="27"/>
        <end position="38"/>
    </location>
</feature>
<dbReference type="AlphaFoldDB" id="A0A3N6M1R0"/>
<organism evidence="2 3">
    <name type="scientific">Natrarchaeobius chitinivorans</name>
    <dbReference type="NCBI Taxonomy" id="1679083"/>
    <lineage>
        <taxon>Archaea</taxon>
        <taxon>Methanobacteriati</taxon>
        <taxon>Methanobacteriota</taxon>
        <taxon>Stenosarchaea group</taxon>
        <taxon>Halobacteria</taxon>
        <taxon>Halobacteriales</taxon>
        <taxon>Natrialbaceae</taxon>
        <taxon>Natrarchaeobius</taxon>
    </lineage>
</organism>
<reference evidence="2 3" key="1">
    <citation type="submission" date="2018-10" db="EMBL/GenBank/DDBJ databases">
        <title>Natrarchaeobius chitinivorans gen. nov., sp. nov., and Natrarchaeobius haloalkaliphilus sp. nov., alkaliphilic, chitin-utilizing haloarchaea from hypersaline alkaline lakes.</title>
        <authorList>
            <person name="Sorokin D.Y."/>
            <person name="Elcheninov A.G."/>
            <person name="Kostrikina N.A."/>
            <person name="Bale N.J."/>
            <person name="Sinninghe Damste J.S."/>
            <person name="Khijniak T.V."/>
            <person name="Kublanov I.V."/>
            <person name="Toshchakov S.V."/>
        </authorList>
    </citation>
    <scope>NUCLEOTIDE SEQUENCE [LARGE SCALE GENOMIC DNA]</scope>
    <source>
        <strain evidence="2 3">AArcht4T</strain>
    </source>
</reference>
<dbReference type="Proteomes" id="UP000282323">
    <property type="component" value="Unassembled WGS sequence"/>
</dbReference>
<accession>A0A3N6M1R0</accession>
<evidence type="ECO:0000313" key="2">
    <source>
        <dbReference type="EMBL" id="RQG97263.1"/>
    </source>
</evidence>